<gene>
    <name evidence="1" type="ORF">A7312_27715</name>
</gene>
<organism evidence="1 2">
    <name type="scientific">Paenibacillus polymyxa</name>
    <name type="common">Bacillus polymyxa</name>
    <dbReference type="NCBI Taxonomy" id="1406"/>
    <lineage>
        <taxon>Bacteria</taxon>
        <taxon>Bacillati</taxon>
        <taxon>Bacillota</taxon>
        <taxon>Bacilli</taxon>
        <taxon>Bacillales</taxon>
        <taxon>Paenibacillaceae</taxon>
        <taxon>Paenibacillus</taxon>
    </lineage>
</organism>
<keyword evidence="2" id="KW-1185">Reference proteome</keyword>
<comment type="caution">
    <text evidence="1">The sequence shown here is derived from an EMBL/GenBank/DDBJ whole genome shotgun (WGS) entry which is preliminary data.</text>
</comment>
<dbReference type="Proteomes" id="UP000094974">
    <property type="component" value="Unassembled WGS sequence"/>
</dbReference>
<sequence>MPYIKRDDFRQICRYFFGQGCNAGYGIVVSETLWKQEEEAFKPIYQEYLDSFVSKKGT</sequence>
<evidence type="ECO:0000313" key="1">
    <source>
        <dbReference type="EMBL" id="ODA08257.1"/>
    </source>
</evidence>
<reference evidence="2" key="1">
    <citation type="submission" date="2016-05" db="EMBL/GenBank/DDBJ databases">
        <title>Whole genome shotgun sequencing of cultured foodborne pathogen.</title>
        <authorList>
            <person name="Zheng J."/>
            <person name="Timme R."/>
            <person name="Allard M."/>
            <person name="Strain E."/>
            <person name="Luo Y."/>
            <person name="Brown E."/>
        </authorList>
    </citation>
    <scope>NUCLEOTIDE SEQUENCE [LARGE SCALE GENOMIC DNA]</scope>
    <source>
        <strain evidence="2">CFSAN034343</strain>
    </source>
</reference>
<accession>A0ABX2ZBL7</accession>
<proteinExistence type="predicted"/>
<name>A0ABX2ZBL7_PAEPO</name>
<evidence type="ECO:0000313" key="2">
    <source>
        <dbReference type="Proteomes" id="UP000094974"/>
    </source>
</evidence>
<protein>
    <submittedName>
        <fullName evidence="1">Transposase</fullName>
    </submittedName>
</protein>
<dbReference type="EMBL" id="LYND01000132">
    <property type="protein sequence ID" value="ODA08257.1"/>
    <property type="molecule type" value="Genomic_DNA"/>
</dbReference>